<dbReference type="Proteomes" id="UP001162480">
    <property type="component" value="Chromosome 9"/>
</dbReference>
<gene>
    <name evidence="1" type="ORF">OCTVUL_1B026115</name>
</gene>
<protein>
    <submittedName>
        <fullName evidence="1">Uncharacterized protein</fullName>
    </submittedName>
</protein>
<accession>A0AA36B6C7</accession>
<organism evidence="1 2">
    <name type="scientific">Octopus vulgaris</name>
    <name type="common">Common octopus</name>
    <dbReference type="NCBI Taxonomy" id="6645"/>
    <lineage>
        <taxon>Eukaryota</taxon>
        <taxon>Metazoa</taxon>
        <taxon>Spiralia</taxon>
        <taxon>Lophotrochozoa</taxon>
        <taxon>Mollusca</taxon>
        <taxon>Cephalopoda</taxon>
        <taxon>Coleoidea</taxon>
        <taxon>Octopodiformes</taxon>
        <taxon>Octopoda</taxon>
        <taxon>Incirrata</taxon>
        <taxon>Octopodidae</taxon>
        <taxon>Octopus</taxon>
    </lineage>
</organism>
<dbReference type="AlphaFoldDB" id="A0AA36B6C7"/>
<evidence type="ECO:0000313" key="1">
    <source>
        <dbReference type="EMBL" id="CAI9728409.1"/>
    </source>
</evidence>
<proteinExistence type="predicted"/>
<keyword evidence="2" id="KW-1185">Reference proteome</keyword>
<dbReference type="EMBL" id="OX597822">
    <property type="protein sequence ID" value="CAI9728409.1"/>
    <property type="molecule type" value="Genomic_DNA"/>
</dbReference>
<sequence length="120" mass="13390">MTVIAYRNSLALSRGSIIKCLSSFLSLIIKSFQKFANALFHFILIYCDNSHSVATVYHRGHDRSTEKGAYASQTTPITNFIALQGSQDKTAFDVYRLNLFAKTRGIQTGLTSNINTFENS</sequence>
<name>A0AA36B6C7_OCTVU</name>
<reference evidence="1" key="1">
    <citation type="submission" date="2023-08" db="EMBL/GenBank/DDBJ databases">
        <authorList>
            <person name="Alioto T."/>
            <person name="Alioto T."/>
            <person name="Gomez Garrido J."/>
        </authorList>
    </citation>
    <scope>NUCLEOTIDE SEQUENCE</scope>
</reference>
<evidence type="ECO:0000313" key="2">
    <source>
        <dbReference type="Proteomes" id="UP001162480"/>
    </source>
</evidence>